<comment type="caution">
    <text evidence="6">The sequence shown here is derived from an EMBL/GenBank/DDBJ whole genome shotgun (WGS) entry which is preliminary data.</text>
</comment>
<feature type="domain" description="Anti-sigma K factor RskA C-terminal" evidence="5">
    <location>
        <begin position="129"/>
        <end position="254"/>
    </location>
</feature>
<protein>
    <submittedName>
        <fullName evidence="6">Anti-sigma-K factor rskA</fullName>
    </submittedName>
</protein>
<dbReference type="AlphaFoldDB" id="A0A4Q7LS07"/>
<sequence>MEQHCDTGSLALGALGEALDRAADEHLRECGRCQHELARMTATVSVARSTLGETSLQSPPSRVWQGVHRETGLGAALRRDPLMPADSDAALATRPAAAEAPPAAPVVSLADARARRSGIRRFVTPLVAAAAAAALVAGIAVGWQALAPRASDTVLASASLEALPAWAGSTGAAEIVERADGERVVRIDIDAPAVSGAVHEVWLLTPEVDGLISLGLLADADGEFVIPAGVDLERYSVVDVSAEPLDGDPAHSGDSVVRGALES</sequence>
<keyword evidence="4" id="KW-1133">Transmembrane helix</keyword>
<dbReference type="EMBL" id="SGWW01000002">
    <property type="protein sequence ID" value="RZS57616.1"/>
    <property type="molecule type" value="Genomic_DNA"/>
</dbReference>
<organism evidence="6 7">
    <name type="scientific">Microcella putealis</name>
    <dbReference type="NCBI Taxonomy" id="337005"/>
    <lineage>
        <taxon>Bacteria</taxon>
        <taxon>Bacillati</taxon>
        <taxon>Actinomycetota</taxon>
        <taxon>Actinomycetes</taxon>
        <taxon>Micrococcales</taxon>
        <taxon>Microbacteriaceae</taxon>
        <taxon>Microcella</taxon>
    </lineage>
</organism>
<proteinExistence type="predicted"/>
<accession>A0A4Q7LS07</accession>
<dbReference type="GO" id="GO:0005886">
    <property type="term" value="C:plasma membrane"/>
    <property type="evidence" value="ECO:0007669"/>
    <property type="project" value="InterPro"/>
</dbReference>
<dbReference type="OrthoDB" id="4328740at2"/>
<dbReference type="Proteomes" id="UP000293519">
    <property type="component" value="Unassembled WGS sequence"/>
</dbReference>
<evidence type="ECO:0000256" key="3">
    <source>
        <dbReference type="SAM" id="MobiDB-lite"/>
    </source>
</evidence>
<dbReference type="InterPro" id="IPR018764">
    <property type="entry name" value="RskA_C"/>
</dbReference>
<evidence type="ECO:0000256" key="4">
    <source>
        <dbReference type="SAM" id="Phobius"/>
    </source>
</evidence>
<keyword evidence="7" id="KW-1185">Reference proteome</keyword>
<feature type="transmembrane region" description="Helical" evidence="4">
    <location>
        <begin position="122"/>
        <end position="143"/>
    </location>
</feature>
<feature type="region of interest" description="Disordered" evidence="3">
    <location>
        <begin position="243"/>
        <end position="263"/>
    </location>
</feature>
<evidence type="ECO:0000313" key="7">
    <source>
        <dbReference type="Proteomes" id="UP000293519"/>
    </source>
</evidence>
<evidence type="ECO:0000256" key="2">
    <source>
        <dbReference type="ARBA" id="ARBA00023163"/>
    </source>
</evidence>
<dbReference type="Gene3D" id="1.10.10.1320">
    <property type="entry name" value="Anti-sigma factor, zinc-finger domain"/>
    <property type="match status" value="1"/>
</dbReference>
<name>A0A4Q7LS07_9MICO</name>
<dbReference type="Pfam" id="PF10099">
    <property type="entry name" value="RskA_C"/>
    <property type="match status" value="1"/>
</dbReference>
<keyword evidence="4" id="KW-0472">Membrane</keyword>
<keyword evidence="2" id="KW-0804">Transcription</keyword>
<keyword evidence="4" id="KW-0812">Transmembrane</keyword>
<evidence type="ECO:0000259" key="5">
    <source>
        <dbReference type="Pfam" id="PF10099"/>
    </source>
</evidence>
<dbReference type="InterPro" id="IPR041916">
    <property type="entry name" value="Anti_sigma_zinc_sf"/>
</dbReference>
<reference evidence="6 7" key="1">
    <citation type="journal article" date="2015" name="Stand. Genomic Sci.">
        <title>Genomic Encyclopedia of Bacterial and Archaeal Type Strains, Phase III: the genomes of soil and plant-associated and newly described type strains.</title>
        <authorList>
            <person name="Whitman W.B."/>
            <person name="Woyke T."/>
            <person name="Klenk H.P."/>
            <person name="Zhou Y."/>
            <person name="Lilburn T.G."/>
            <person name="Beck B.J."/>
            <person name="De Vos P."/>
            <person name="Vandamme P."/>
            <person name="Eisen J.A."/>
            <person name="Garrity G."/>
            <person name="Hugenholtz P."/>
            <person name="Kyrpides N.C."/>
        </authorList>
    </citation>
    <scope>NUCLEOTIDE SEQUENCE [LARGE SCALE GENOMIC DNA]</scope>
    <source>
        <strain evidence="6 7">CV2</strain>
    </source>
</reference>
<dbReference type="RefSeq" id="WP_130485161.1">
    <property type="nucleotide sequence ID" value="NZ_SGWW01000002.1"/>
</dbReference>
<evidence type="ECO:0000256" key="1">
    <source>
        <dbReference type="ARBA" id="ARBA00023015"/>
    </source>
</evidence>
<gene>
    <name evidence="6" type="ORF">EV141_1330</name>
</gene>
<evidence type="ECO:0000313" key="6">
    <source>
        <dbReference type="EMBL" id="RZS57616.1"/>
    </source>
</evidence>
<keyword evidence="1" id="KW-0805">Transcription regulation</keyword>